<dbReference type="HOGENOM" id="CLU_3065950_0_0_11"/>
<dbReference type="Proteomes" id="UP000006281">
    <property type="component" value="Chromosome"/>
</dbReference>
<proteinExistence type="predicted"/>
<organism evidence="1 2">
    <name type="scientific">Saccharothrix espanaensis (strain ATCC 51144 / DSM 44229 / JCM 9112 / NBRC 15066 / NRRL 15764)</name>
    <dbReference type="NCBI Taxonomy" id="1179773"/>
    <lineage>
        <taxon>Bacteria</taxon>
        <taxon>Bacillati</taxon>
        <taxon>Actinomycetota</taxon>
        <taxon>Actinomycetes</taxon>
        <taxon>Pseudonocardiales</taxon>
        <taxon>Pseudonocardiaceae</taxon>
        <taxon>Saccharothrix</taxon>
    </lineage>
</organism>
<evidence type="ECO:0000313" key="1">
    <source>
        <dbReference type="EMBL" id="CCH29659.1"/>
    </source>
</evidence>
<dbReference type="AlphaFoldDB" id="K0JY79"/>
<dbReference type="EMBL" id="HE804045">
    <property type="protein sequence ID" value="CCH29659.1"/>
    <property type="molecule type" value="Genomic_DNA"/>
</dbReference>
<evidence type="ECO:0000313" key="2">
    <source>
        <dbReference type="Proteomes" id="UP000006281"/>
    </source>
</evidence>
<name>K0JY79_SACES</name>
<reference evidence="1 2" key="1">
    <citation type="journal article" date="2012" name="BMC Genomics">
        <title>Complete genome sequence of Saccharothrix espanaensis DSM 44229T and comparison to the other completely sequenced Pseudonocardiaceae.</title>
        <authorList>
            <person name="Strobel T."/>
            <person name="Al-Dilaimi A."/>
            <person name="Blom J."/>
            <person name="Gessner A."/>
            <person name="Kalinowski J."/>
            <person name="Luzhetska M."/>
            <person name="Puhler A."/>
            <person name="Szczepanowski R."/>
            <person name="Bechthold A."/>
            <person name="Ruckert C."/>
        </authorList>
    </citation>
    <scope>NUCLEOTIDE SEQUENCE [LARGE SCALE GENOMIC DNA]</scope>
    <source>
        <strain evidence="2">ATCC 51144 / DSM 44229 / JCM 9112 / NBRC 15066 / NRRL 15764</strain>
    </source>
</reference>
<gene>
    <name evidence="1" type="ordered locus">BN6_23410</name>
</gene>
<keyword evidence="2" id="KW-1185">Reference proteome</keyword>
<protein>
    <submittedName>
        <fullName evidence="1">Uncharacterized protein</fullName>
    </submittedName>
</protein>
<dbReference type="PATRIC" id="fig|1179773.3.peg.2339"/>
<sequence length="53" mass="5968">MWHLSRRTHGYWRSWQLERATRVAAVGAVKRVVAEGAAGAVNGNYIDNDVSQR</sequence>
<dbReference type="KEGG" id="sesp:BN6_23410"/>
<accession>K0JY79</accession>